<keyword evidence="3 5" id="KW-1133">Transmembrane helix</keyword>
<sequence length="425" mass="45870">MSLTPHSDPSFKHAQWRVLGAVMFCYLFYYTGRQTFGFAIPGIQKELGLSKETLGWISAAMLWSYALGQAINGNLGDRFGGRRMMALGAGASFLLNWLTSFGLGFKSLATAWGLNGLAQSMGFAPGSRLLSNWFGAHERGKAFGFYVLAAGLSSVLSFVTSLVILDVLKLDWRWIFRLPVILMLIGGLAVWIFARDRPSRAGFADFEDDAGTPDAQTPATQETSWQRYASALTNGRLLLAGLAIGFQNTVRYGLLIWVPVHFLGEDFKSGPAGKWISVALPLGMALGAVASGWISDRFCQSRRSGVIASFMVLASISAAAMYVLPRGHALGLPLLFLCGFFAYGPQSAFWALAPDLLGRARAGTAVGIMNCFAYAMAGLGEPLVGWCVQHNPWSATPGVENTALVFPIVAVFALCSAFLALFIRR</sequence>
<evidence type="ECO:0000256" key="3">
    <source>
        <dbReference type="ARBA" id="ARBA00022989"/>
    </source>
</evidence>
<evidence type="ECO:0000259" key="6">
    <source>
        <dbReference type="PROSITE" id="PS50850"/>
    </source>
</evidence>
<evidence type="ECO:0000313" key="7">
    <source>
        <dbReference type="EMBL" id="GAA5146930.1"/>
    </source>
</evidence>
<feature type="domain" description="Major facilitator superfamily (MFS) profile" evidence="6">
    <location>
        <begin position="18"/>
        <end position="425"/>
    </location>
</feature>
<evidence type="ECO:0000256" key="2">
    <source>
        <dbReference type="ARBA" id="ARBA00022692"/>
    </source>
</evidence>
<feature type="transmembrane region" description="Helical" evidence="5">
    <location>
        <begin position="365"/>
        <end position="384"/>
    </location>
</feature>
<feature type="transmembrane region" description="Helical" evidence="5">
    <location>
        <begin position="53"/>
        <end position="72"/>
    </location>
</feature>
<keyword evidence="4 5" id="KW-0472">Membrane</keyword>
<keyword evidence="8" id="KW-1185">Reference proteome</keyword>
<proteinExistence type="predicted"/>
<name>A0ABP9PI05_9BACT</name>
<feature type="transmembrane region" description="Helical" evidence="5">
    <location>
        <begin position="84"/>
        <end position="105"/>
    </location>
</feature>
<dbReference type="Pfam" id="PF07690">
    <property type="entry name" value="MFS_1"/>
    <property type="match status" value="1"/>
</dbReference>
<dbReference type="SUPFAM" id="SSF103473">
    <property type="entry name" value="MFS general substrate transporter"/>
    <property type="match status" value="1"/>
</dbReference>
<feature type="transmembrane region" description="Helical" evidence="5">
    <location>
        <begin position="272"/>
        <end position="294"/>
    </location>
</feature>
<evidence type="ECO:0000256" key="4">
    <source>
        <dbReference type="ARBA" id="ARBA00023136"/>
    </source>
</evidence>
<dbReference type="InterPro" id="IPR020846">
    <property type="entry name" value="MFS_dom"/>
</dbReference>
<comment type="caution">
    <text evidence="7">The sequence shown here is derived from an EMBL/GenBank/DDBJ whole genome shotgun (WGS) entry which is preliminary data.</text>
</comment>
<organism evidence="7 8">
    <name type="scientific">Prosthecobacter algae</name>
    <dbReference type="NCBI Taxonomy" id="1144682"/>
    <lineage>
        <taxon>Bacteria</taxon>
        <taxon>Pseudomonadati</taxon>
        <taxon>Verrucomicrobiota</taxon>
        <taxon>Verrucomicrobiia</taxon>
        <taxon>Verrucomicrobiales</taxon>
        <taxon>Verrucomicrobiaceae</taxon>
        <taxon>Prosthecobacter</taxon>
    </lineage>
</organism>
<dbReference type="InterPro" id="IPR036259">
    <property type="entry name" value="MFS_trans_sf"/>
</dbReference>
<feature type="transmembrane region" description="Helical" evidence="5">
    <location>
        <begin position="143"/>
        <end position="168"/>
    </location>
</feature>
<feature type="transmembrane region" description="Helical" evidence="5">
    <location>
        <begin position="237"/>
        <end position="260"/>
    </location>
</feature>
<evidence type="ECO:0000256" key="5">
    <source>
        <dbReference type="SAM" id="Phobius"/>
    </source>
</evidence>
<dbReference type="InterPro" id="IPR000849">
    <property type="entry name" value="Sugar_P_transporter"/>
</dbReference>
<feature type="transmembrane region" description="Helical" evidence="5">
    <location>
        <begin position="330"/>
        <end position="353"/>
    </location>
</feature>
<dbReference type="PANTHER" id="PTHR43826">
    <property type="entry name" value="GLUCOSE-6-PHOSPHATE EXCHANGER SLC37A4"/>
    <property type="match status" value="1"/>
</dbReference>
<dbReference type="InterPro" id="IPR011701">
    <property type="entry name" value="MFS"/>
</dbReference>
<accession>A0ABP9PI05</accession>
<dbReference type="RefSeq" id="WP_345738260.1">
    <property type="nucleotide sequence ID" value="NZ_BAABIA010000009.1"/>
</dbReference>
<dbReference type="InterPro" id="IPR051337">
    <property type="entry name" value="OPA_Antiporter"/>
</dbReference>
<comment type="subcellular location">
    <subcellularLocation>
        <location evidence="1">Endomembrane system</location>
        <topology evidence="1">Multi-pass membrane protein</topology>
    </subcellularLocation>
</comment>
<keyword evidence="2 5" id="KW-0812">Transmembrane</keyword>
<evidence type="ECO:0000256" key="1">
    <source>
        <dbReference type="ARBA" id="ARBA00004127"/>
    </source>
</evidence>
<gene>
    <name evidence="7" type="ORF">GCM10023213_40820</name>
</gene>
<evidence type="ECO:0000313" key="8">
    <source>
        <dbReference type="Proteomes" id="UP001499852"/>
    </source>
</evidence>
<feature type="transmembrane region" description="Helical" evidence="5">
    <location>
        <begin position="404"/>
        <end position="423"/>
    </location>
</feature>
<dbReference type="PANTHER" id="PTHR43826:SF3">
    <property type="entry name" value="GLUCOSE-6-PHOSPHATE EXCHANGER SLC37A4"/>
    <property type="match status" value="1"/>
</dbReference>
<feature type="transmembrane region" description="Helical" evidence="5">
    <location>
        <begin position="14"/>
        <end position="32"/>
    </location>
</feature>
<feature type="transmembrane region" description="Helical" evidence="5">
    <location>
        <begin position="306"/>
        <end position="324"/>
    </location>
</feature>
<dbReference type="EMBL" id="BAABIA010000009">
    <property type="protein sequence ID" value="GAA5146930.1"/>
    <property type="molecule type" value="Genomic_DNA"/>
</dbReference>
<dbReference type="Gene3D" id="1.20.1250.20">
    <property type="entry name" value="MFS general substrate transporter like domains"/>
    <property type="match status" value="2"/>
</dbReference>
<dbReference type="PROSITE" id="PS50850">
    <property type="entry name" value="MFS"/>
    <property type="match status" value="1"/>
</dbReference>
<feature type="transmembrane region" description="Helical" evidence="5">
    <location>
        <begin position="174"/>
        <end position="194"/>
    </location>
</feature>
<protein>
    <submittedName>
        <fullName evidence="7">MFS transporter</fullName>
    </submittedName>
</protein>
<reference evidence="8" key="1">
    <citation type="journal article" date="2019" name="Int. J. Syst. Evol. Microbiol.">
        <title>The Global Catalogue of Microorganisms (GCM) 10K type strain sequencing project: providing services to taxonomists for standard genome sequencing and annotation.</title>
        <authorList>
            <consortium name="The Broad Institute Genomics Platform"/>
            <consortium name="The Broad Institute Genome Sequencing Center for Infectious Disease"/>
            <person name="Wu L."/>
            <person name="Ma J."/>
        </authorList>
    </citation>
    <scope>NUCLEOTIDE SEQUENCE [LARGE SCALE GENOMIC DNA]</scope>
    <source>
        <strain evidence="8">JCM 18053</strain>
    </source>
</reference>
<dbReference type="Proteomes" id="UP001499852">
    <property type="component" value="Unassembled WGS sequence"/>
</dbReference>
<dbReference type="PIRSF" id="PIRSF002808">
    <property type="entry name" value="Hexose_phosphate_transp"/>
    <property type="match status" value="1"/>
</dbReference>